<sequence>MATGPRAGVVGSLFVTTDQGAPHEPVDLSGLPRALFAFPGPLRDRLVAAILDGAKTTTTSLLTEYERAREPLPAVGDRSVVIDSADRPVAVIETTDVQVVPLEDVDEEHAADEGEGHTTVEAWRADHEDFWHSEQAREALGDPDFTVSDSTPVVLERFEVAADLRSR</sequence>
<evidence type="ECO:0000313" key="2">
    <source>
        <dbReference type="EMBL" id="SFG62104.1"/>
    </source>
</evidence>
<proteinExistence type="predicted"/>
<dbReference type="Pfam" id="PF04266">
    <property type="entry name" value="ASCH"/>
    <property type="match status" value="1"/>
</dbReference>
<dbReference type="CDD" id="cd06553">
    <property type="entry name" value="ASCH_Ef3133_like"/>
    <property type="match status" value="1"/>
</dbReference>
<dbReference type="PANTHER" id="PTHR39203:SF1">
    <property type="entry name" value="CYTOPLASMIC PROTEIN"/>
    <property type="match status" value="1"/>
</dbReference>
<protein>
    <submittedName>
        <fullName evidence="2">Uncharacterized protein YhfF</fullName>
    </submittedName>
</protein>
<dbReference type="EMBL" id="FOOI01000007">
    <property type="protein sequence ID" value="SFG62104.1"/>
    <property type="molecule type" value="Genomic_DNA"/>
</dbReference>
<dbReference type="InterPro" id="IPR007374">
    <property type="entry name" value="ASCH_domain"/>
</dbReference>
<organism evidence="2 3">
    <name type="scientific">Actinopolymorpha cephalotaxi</name>
    <dbReference type="NCBI Taxonomy" id="504797"/>
    <lineage>
        <taxon>Bacteria</taxon>
        <taxon>Bacillati</taxon>
        <taxon>Actinomycetota</taxon>
        <taxon>Actinomycetes</taxon>
        <taxon>Propionibacteriales</taxon>
        <taxon>Actinopolymorphaceae</taxon>
        <taxon>Actinopolymorpha</taxon>
    </lineage>
</organism>
<accession>A0A1I2TAN7</accession>
<reference evidence="2 3" key="1">
    <citation type="submission" date="2016-10" db="EMBL/GenBank/DDBJ databases">
        <authorList>
            <person name="de Groot N.N."/>
        </authorList>
    </citation>
    <scope>NUCLEOTIDE SEQUENCE [LARGE SCALE GENOMIC DNA]</scope>
    <source>
        <strain evidence="2 3">CPCC 202808</strain>
    </source>
</reference>
<evidence type="ECO:0000313" key="3">
    <source>
        <dbReference type="Proteomes" id="UP000199052"/>
    </source>
</evidence>
<dbReference type="STRING" id="504797.SAMN05421678_107111"/>
<dbReference type="SUPFAM" id="SSF88697">
    <property type="entry name" value="PUA domain-like"/>
    <property type="match status" value="1"/>
</dbReference>
<dbReference type="InterPro" id="IPR015947">
    <property type="entry name" value="PUA-like_sf"/>
</dbReference>
<feature type="domain" description="ASCH" evidence="1">
    <location>
        <begin position="36"/>
        <end position="162"/>
    </location>
</feature>
<evidence type="ECO:0000259" key="1">
    <source>
        <dbReference type="SMART" id="SM01022"/>
    </source>
</evidence>
<dbReference type="Gene3D" id="3.10.400.10">
    <property type="entry name" value="Sulfate adenylyltransferase"/>
    <property type="match status" value="1"/>
</dbReference>
<dbReference type="PANTHER" id="PTHR39203">
    <property type="entry name" value="CYTOPLASMIC PROTEIN-RELATED"/>
    <property type="match status" value="1"/>
</dbReference>
<dbReference type="AlphaFoldDB" id="A0A1I2TAN7"/>
<name>A0A1I2TAN7_9ACTN</name>
<dbReference type="Proteomes" id="UP000199052">
    <property type="component" value="Unassembled WGS sequence"/>
</dbReference>
<dbReference type="InterPro" id="IPR009326">
    <property type="entry name" value="DUF984"/>
</dbReference>
<dbReference type="SMART" id="SM01022">
    <property type="entry name" value="ASCH"/>
    <property type="match status" value="1"/>
</dbReference>
<gene>
    <name evidence="2" type="ORF">SAMN05421678_107111</name>
</gene>